<evidence type="ECO:0000256" key="13">
    <source>
        <dbReference type="ARBA" id="ARBA00023204"/>
    </source>
</evidence>
<proteinExistence type="inferred from homology"/>
<dbReference type="PANTHER" id="PTHR13710:SF105">
    <property type="entry name" value="ATP-DEPENDENT DNA HELICASE Q1"/>
    <property type="match status" value="1"/>
</dbReference>
<evidence type="ECO:0000313" key="20">
    <source>
        <dbReference type="EMBL" id="MCQ8105147.1"/>
    </source>
</evidence>
<dbReference type="Pfam" id="PF00570">
    <property type="entry name" value="HRDC"/>
    <property type="match status" value="1"/>
</dbReference>
<dbReference type="SUPFAM" id="SSF47819">
    <property type="entry name" value="HRDC-like"/>
    <property type="match status" value="1"/>
</dbReference>
<dbReference type="InterPro" id="IPR014001">
    <property type="entry name" value="Helicase_ATP-bd"/>
</dbReference>
<comment type="similarity">
    <text evidence="3">Belongs to the helicase family. RecQ subfamily.</text>
</comment>
<sequence length="724" mass="79933">MPAPSAALQVLRSVFGYDSFRGQQQAVIQQLIDGGDALVLMPTGGGKSLCYQIPALVMAGVGIVISPLIALMQDQVSALHQLGVKAAFLNSTLSLEQVRDIERRLLDGELDLLYIAPERLSNSRTQALFARCNIALFAIDEAHCVSQWGHDFRADYLLLSVLHEQFPRVPRIALTATADERTRQEIISRLGLENARVFVSGFDRPNIRYRIVQKDNARQQLLSFIRAEHAGDTGIVYCLSRKKVEDTAEWLRQKGVRALPYHAGMSHELRQKNQHQFLMEDGLVIVATIAFGMGIDKPNVRFVAHLDLPKSVESYYQETGRAGRDGLPANAWMAYGLQDVLTLRQMLASSNADEAHKRIEYHKLDAMLALCEMVGCRRHALLAYFGDAQGSASAAGEATDAGGTGCGNCDTCLEPVETWDGSVAAQQALSCIYRTGQRFGVSYLIDVLRGKDDERIRQFGHDKQSTFGIGKALDEKQWRSVFRQLVAKSLVEVDFEGHGSLKLTDACRPVLRGEQTLMLRKDVQVAKTGRGGYEKRQPGGADNDLWNALRAKRRQLADEQDVPPYVIFHDATLMAMVESRPRTHAQLGSISGIGERKLALYGEQFLAVLAEFGGDEHEGAANDSVSESLDLFRLGYGIEQVARQRGLKADTVYTHLAKGLEAGEVRLAEVLDLSAQEVADIEAVMLALPEAQRNALKPVFEELGGAYGYGVLRCVRAALQRRLR</sequence>
<dbReference type="SMART" id="SM00341">
    <property type="entry name" value="HRDC"/>
    <property type="match status" value="1"/>
</dbReference>
<evidence type="ECO:0000256" key="8">
    <source>
        <dbReference type="ARBA" id="ARBA00022806"/>
    </source>
</evidence>
<dbReference type="InterPro" id="IPR018982">
    <property type="entry name" value="RQC_domain"/>
</dbReference>
<keyword evidence="9" id="KW-0862">Zinc</keyword>
<evidence type="ECO:0000259" key="17">
    <source>
        <dbReference type="PROSITE" id="PS50967"/>
    </source>
</evidence>
<evidence type="ECO:0000256" key="5">
    <source>
        <dbReference type="ARBA" id="ARBA00022741"/>
    </source>
</evidence>
<dbReference type="InterPro" id="IPR011545">
    <property type="entry name" value="DEAD/DEAH_box_helicase_dom"/>
</dbReference>
<dbReference type="Pfam" id="PF00271">
    <property type="entry name" value="Helicase_C"/>
    <property type="match status" value="1"/>
</dbReference>
<dbReference type="PROSITE" id="PS51192">
    <property type="entry name" value="HELICASE_ATP_BIND_1"/>
    <property type="match status" value="1"/>
</dbReference>
<evidence type="ECO:0000256" key="14">
    <source>
        <dbReference type="ARBA" id="ARBA00023235"/>
    </source>
</evidence>
<keyword evidence="12" id="KW-0233">DNA recombination</keyword>
<dbReference type="InterPro" id="IPR004589">
    <property type="entry name" value="DNA_helicase_ATP-dep_RecQ"/>
</dbReference>
<dbReference type="GO" id="GO:0003678">
    <property type="term" value="F:DNA helicase activity"/>
    <property type="evidence" value="ECO:0007669"/>
    <property type="project" value="UniProtKB-EC"/>
</dbReference>
<dbReference type="InterPro" id="IPR029491">
    <property type="entry name" value="Helicase_HTH"/>
</dbReference>
<dbReference type="SUPFAM" id="SSF52540">
    <property type="entry name" value="P-loop containing nucleoside triphosphate hydrolases"/>
    <property type="match status" value="2"/>
</dbReference>
<evidence type="ECO:0000256" key="3">
    <source>
        <dbReference type="ARBA" id="ARBA00005446"/>
    </source>
</evidence>
<dbReference type="CDD" id="cd17920">
    <property type="entry name" value="DEXHc_RecQ"/>
    <property type="match status" value="1"/>
</dbReference>
<dbReference type="NCBIfam" id="TIGR00614">
    <property type="entry name" value="recQ_fam"/>
    <property type="match status" value="1"/>
</dbReference>
<dbReference type="InterPro" id="IPR036388">
    <property type="entry name" value="WH-like_DNA-bd_sf"/>
</dbReference>
<gene>
    <name evidence="20" type="primary">recQ</name>
    <name evidence="20" type="ORF">NP590_13610</name>
</gene>
<feature type="domain" description="HRDC" evidence="17">
    <location>
        <begin position="539"/>
        <end position="619"/>
    </location>
</feature>
<dbReference type="SMART" id="SM00490">
    <property type="entry name" value="HELICc"/>
    <property type="match status" value="1"/>
</dbReference>
<dbReference type="InterPro" id="IPR001650">
    <property type="entry name" value="Helicase_C-like"/>
</dbReference>
<dbReference type="Pfam" id="PF00270">
    <property type="entry name" value="DEAD"/>
    <property type="match status" value="1"/>
</dbReference>
<dbReference type="Pfam" id="PF16124">
    <property type="entry name" value="RecQ_Zn_bind"/>
    <property type="match status" value="1"/>
</dbReference>
<dbReference type="GO" id="GO:0016787">
    <property type="term" value="F:hydrolase activity"/>
    <property type="evidence" value="ECO:0007669"/>
    <property type="project" value="UniProtKB-KW"/>
</dbReference>
<keyword evidence="6" id="KW-0227">DNA damage</keyword>
<evidence type="ECO:0000256" key="16">
    <source>
        <dbReference type="NCBIfam" id="TIGR01389"/>
    </source>
</evidence>
<evidence type="ECO:0000259" key="19">
    <source>
        <dbReference type="PROSITE" id="PS51194"/>
    </source>
</evidence>
<dbReference type="PANTHER" id="PTHR13710">
    <property type="entry name" value="DNA HELICASE RECQ FAMILY MEMBER"/>
    <property type="match status" value="1"/>
</dbReference>
<dbReference type="InterPro" id="IPR010997">
    <property type="entry name" value="HRDC-like_sf"/>
</dbReference>
<evidence type="ECO:0000256" key="10">
    <source>
        <dbReference type="ARBA" id="ARBA00022840"/>
    </source>
</evidence>
<dbReference type="CDD" id="cd18794">
    <property type="entry name" value="SF2_C_RecQ"/>
    <property type="match status" value="1"/>
</dbReference>
<keyword evidence="10" id="KW-0067">ATP-binding</keyword>
<keyword evidence="14" id="KW-0413">Isomerase</keyword>
<evidence type="ECO:0000256" key="4">
    <source>
        <dbReference type="ARBA" id="ARBA00022723"/>
    </source>
</evidence>
<keyword evidence="21" id="KW-1185">Reference proteome</keyword>
<organism evidence="20 21">
    <name type="scientific">Methylomonas subterranea</name>
    <dbReference type="NCBI Taxonomy" id="2952225"/>
    <lineage>
        <taxon>Bacteria</taxon>
        <taxon>Pseudomonadati</taxon>
        <taxon>Pseudomonadota</taxon>
        <taxon>Gammaproteobacteria</taxon>
        <taxon>Methylococcales</taxon>
        <taxon>Methylococcaceae</taxon>
        <taxon>Methylomonas</taxon>
    </lineage>
</organism>
<dbReference type="InterPro" id="IPR006293">
    <property type="entry name" value="DNA_helicase_ATP-dep_RecQ_bac"/>
</dbReference>
<evidence type="ECO:0000256" key="1">
    <source>
        <dbReference type="ARBA" id="ARBA00001946"/>
    </source>
</evidence>
<dbReference type="Gene3D" id="1.10.150.80">
    <property type="entry name" value="HRDC domain"/>
    <property type="match status" value="1"/>
</dbReference>
<keyword evidence="7 20" id="KW-0378">Hydrolase</keyword>
<dbReference type="Gene3D" id="3.40.50.300">
    <property type="entry name" value="P-loop containing nucleotide triphosphate hydrolases"/>
    <property type="match status" value="2"/>
</dbReference>
<evidence type="ECO:0000256" key="15">
    <source>
        <dbReference type="ARBA" id="ARBA00034617"/>
    </source>
</evidence>
<keyword evidence="4" id="KW-0479">Metal-binding</keyword>
<dbReference type="PROSITE" id="PS50967">
    <property type="entry name" value="HRDC"/>
    <property type="match status" value="1"/>
</dbReference>
<dbReference type="InterPro" id="IPR002121">
    <property type="entry name" value="HRDC_dom"/>
</dbReference>
<evidence type="ECO:0000256" key="9">
    <source>
        <dbReference type="ARBA" id="ARBA00022833"/>
    </source>
</evidence>
<dbReference type="Gene3D" id="1.10.10.10">
    <property type="entry name" value="Winged helix-like DNA-binding domain superfamily/Winged helix DNA-binding domain"/>
    <property type="match status" value="1"/>
</dbReference>
<evidence type="ECO:0000256" key="2">
    <source>
        <dbReference type="ARBA" id="ARBA00001947"/>
    </source>
</evidence>
<dbReference type="NCBIfam" id="TIGR01389">
    <property type="entry name" value="recQ"/>
    <property type="match status" value="1"/>
</dbReference>
<dbReference type="SMART" id="SM00487">
    <property type="entry name" value="DEXDc"/>
    <property type="match status" value="1"/>
</dbReference>
<evidence type="ECO:0000256" key="11">
    <source>
        <dbReference type="ARBA" id="ARBA00023125"/>
    </source>
</evidence>
<dbReference type="PROSITE" id="PS51194">
    <property type="entry name" value="HELICASE_CTER"/>
    <property type="match status" value="1"/>
</dbReference>
<dbReference type="InterPro" id="IPR027417">
    <property type="entry name" value="P-loop_NTPase"/>
</dbReference>
<keyword evidence="13" id="KW-0234">DNA repair</keyword>
<evidence type="ECO:0000313" key="21">
    <source>
        <dbReference type="Proteomes" id="UP001524499"/>
    </source>
</evidence>
<accession>A0ABT1TI54</accession>
<name>A0ABT1TI54_9GAMM</name>
<dbReference type="InterPro" id="IPR032284">
    <property type="entry name" value="RecQ_Zn-bd"/>
</dbReference>
<comment type="cofactor">
    <cofactor evidence="2">
        <name>Zn(2+)</name>
        <dbReference type="ChEBI" id="CHEBI:29105"/>
    </cofactor>
</comment>
<dbReference type="RefSeq" id="WP_256603047.1">
    <property type="nucleotide sequence ID" value="NZ_JANIBJ010000025.1"/>
</dbReference>
<evidence type="ECO:0000256" key="12">
    <source>
        <dbReference type="ARBA" id="ARBA00023172"/>
    </source>
</evidence>
<comment type="catalytic activity">
    <reaction evidence="15">
        <text>Couples ATP hydrolysis with the unwinding of duplex DNA by translocating in the 3'-5' direction.</text>
        <dbReference type="EC" id="5.6.2.4"/>
    </reaction>
</comment>
<evidence type="ECO:0000256" key="6">
    <source>
        <dbReference type="ARBA" id="ARBA00022763"/>
    </source>
</evidence>
<keyword evidence="11" id="KW-0238">DNA-binding</keyword>
<keyword evidence="5" id="KW-0547">Nucleotide-binding</keyword>
<comment type="cofactor">
    <cofactor evidence="1">
        <name>Mg(2+)</name>
        <dbReference type="ChEBI" id="CHEBI:18420"/>
    </cofactor>
</comment>
<dbReference type="Pfam" id="PF09382">
    <property type="entry name" value="RQC"/>
    <property type="match status" value="1"/>
</dbReference>
<dbReference type="SMART" id="SM00956">
    <property type="entry name" value="RQC"/>
    <property type="match status" value="1"/>
</dbReference>
<dbReference type="EMBL" id="JANIBJ010000025">
    <property type="protein sequence ID" value="MCQ8105147.1"/>
    <property type="molecule type" value="Genomic_DNA"/>
</dbReference>
<protein>
    <recommendedName>
        <fullName evidence="16">DNA helicase RecQ</fullName>
        <ecNumber evidence="16">5.6.2.4</ecNumber>
    </recommendedName>
</protein>
<feature type="domain" description="Helicase ATP-binding" evidence="18">
    <location>
        <begin position="28"/>
        <end position="196"/>
    </location>
</feature>
<evidence type="ECO:0000259" key="18">
    <source>
        <dbReference type="PROSITE" id="PS51192"/>
    </source>
</evidence>
<dbReference type="Proteomes" id="UP001524499">
    <property type="component" value="Unassembled WGS sequence"/>
</dbReference>
<dbReference type="Pfam" id="PF14493">
    <property type="entry name" value="HTH_40"/>
    <property type="match status" value="1"/>
</dbReference>
<keyword evidence="8 20" id="KW-0347">Helicase</keyword>
<reference evidence="20 21" key="1">
    <citation type="submission" date="2022-07" db="EMBL/GenBank/DDBJ databases">
        <title>Methylomonas rivi sp. nov., Methylomonas rosea sp. nov., Methylomonas aureus sp. nov. and Methylomonas subterranea sp. nov., four novel methanotrophs isolated from a freshwater creek and the deep terrestrial subsurface.</title>
        <authorList>
            <person name="Abin C."/>
            <person name="Sankaranarayanan K."/>
            <person name="Garner C."/>
            <person name="Sindelar R."/>
            <person name="Kotary K."/>
            <person name="Garner R."/>
            <person name="Barclay S."/>
            <person name="Lawson P."/>
            <person name="Krumholz L."/>
        </authorList>
    </citation>
    <scope>NUCLEOTIDE SEQUENCE [LARGE SCALE GENOMIC DNA]</scope>
    <source>
        <strain evidence="20 21">SURF-2</strain>
    </source>
</reference>
<comment type="caution">
    <text evidence="20">The sequence shown here is derived from an EMBL/GenBank/DDBJ whole genome shotgun (WGS) entry which is preliminary data.</text>
</comment>
<feature type="domain" description="Helicase C-terminal" evidence="19">
    <location>
        <begin position="217"/>
        <end position="367"/>
    </location>
</feature>
<evidence type="ECO:0000256" key="7">
    <source>
        <dbReference type="ARBA" id="ARBA00022801"/>
    </source>
</evidence>
<dbReference type="InterPro" id="IPR044876">
    <property type="entry name" value="HRDC_dom_sf"/>
</dbReference>
<dbReference type="EC" id="5.6.2.4" evidence="16"/>